<dbReference type="InterPro" id="IPR015797">
    <property type="entry name" value="NUDIX_hydrolase-like_dom_sf"/>
</dbReference>
<dbReference type="AlphaFoldDB" id="A0A179GMG5"/>
<comment type="caution">
    <text evidence="2">The sequence shown here is derived from an EMBL/GenBank/DDBJ whole genome shotgun (WGS) entry which is preliminary data.</text>
</comment>
<evidence type="ECO:0000313" key="2">
    <source>
        <dbReference type="EMBL" id="OAQ78570.1"/>
    </source>
</evidence>
<protein>
    <submittedName>
        <fullName evidence="2">Nudix domain-containingprotein</fullName>
    </submittedName>
</protein>
<dbReference type="SUPFAM" id="SSF55811">
    <property type="entry name" value="Nudix"/>
    <property type="match status" value="1"/>
</dbReference>
<organism evidence="2 3">
    <name type="scientific">Purpureocillium lilacinum</name>
    <name type="common">Paecilomyces lilacinus</name>
    <dbReference type="NCBI Taxonomy" id="33203"/>
    <lineage>
        <taxon>Eukaryota</taxon>
        <taxon>Fungi</taxon>
        <taxon>Dikarya</taxon>
        <taxon>Ascomycota</taxon>
        <taxon>Pezizomycotina</taxon>
        <taxon>Sordariomycetes</taxon>
        <taxon>Hypocreomycetidae</taxon>
        <taxon>Hypocreales</taxon>
        <taxon>Ophiocordycipitaceae</taxon>
        <taxon>Purpureocillium</taxon>
    </lineage>
</organism>
<evidence type="ECO:0000313" key="3">
    <source>
        <dbReference type="Proteomes" id="UP000078240"/>
    </source>
</evidence>
<dbReference type="CDD" id="cd02883">
    <property type="entry name" value="NUDIX_Hydrolase"/>
    <property type="match status" value="1"/>
</dbReference>
<dbReference type="Pfam" id="PF00293">
    <property type="entry name" value="NUDIX"/>
    <property type="match status" value="1"/>
</dbReference>
<dbReference type="PANTHER" id="PTHR43736">
    <property type="entry name" value="ADP-RIBOSE PYROPHOSPHATASE"/>
    <property type="match status" value="1"/>
</dbReference>
<dbReference type="PROSITE" id="PS51462">
    <property type="entry name" value="NUDIX"/>
    <property type="match status" value="1"/>
</dbReference>
<evidence type="ECO:0000259" key="1">
    <source>
        <dbReference type="PROSITE" id="PS51462"/>
    </source>
</evidence>
<dbReference type="Proteomes" id="UP000078240">
    <property type="component" value="Unassembled WGS sequence"/>
</dbReference>
<feature type="domain" description="Nudix hydrolase" evidence="1">
    <location>
        <begin position="43"/>
        <end position="194"/>
    </location>
</feature>
<proteinExistence type="predicted"/>
<name>A0A179GMG5_PURLI</name>
<accession>A0A179GMG5</accession>
<reference evidence="2 3" key="1">
    <citation type="submission" date="2016-01" db="EMBL/GenBank/DDBJ databases">
        <title>Biosynthesis of antibiotic leucinostatins and their inhibition on Phytophthora in bio-control Purpureocillium lilacinum.</title>
        <authorList>
            <person name="Wang G."/>
            <person name="Liu Z."/>
            <person name="Lin R."/>
            <person name="Li E."/>
            <person name="Mao Z."/>
            <person name="Ling J."/>
            <person name="Yin W."/>
            <person name="Xie B."/>
        </authorList>
    </citation>
    <scope>NUCLEOTIDE SEQUENCE [LARGE SCALE GENOMIC DNA]</scope>
    <source>
        <strain evidence="2">PLBJ-1</strain>
    </source>
</reference>
<dbReference type="PANTHER" id="PTHR43736:SF1">
    <property type="entry name" value="DIHYDRONEOPTERIN TRIPHOSPHATE DIPHOSPHATASE"/>
    <property type="match status" value="1"/>
</dbReference>
<sequence length="206" mass="22600">MSLEPDPRHPDGPAPPAFNFTFDPSVAAYDVPLQTYVDAHPEFDAVATGALVFSREPATGARRILLLQRAAHDSMPLRWEIPGGACDLDDPTLLHGLARELWEESRVVLRHVSALVTLGSGAPDLGKGSQDGAVFFSRRGLRIIKYSFLVEAEEPIEVVLDPNEHANFLWATEEDIRTGKVGDVKLTMTTDQQAATIREAFRLASQ</sequence>
<gene>
    <name evidence="2" type="ORF">VFPBJ_06691</name>
</gene>
<dbReference type="InterPro" id="IPR000086">
    <property type="entry name" value="NUDIX_hydrolase_dom"/>
</dbReference>
<dbReference type="Gene3D" id="3.90.79.10">
    <property type="entry name" value="Nucleoside Triphosphate Pyrophosphohydrolase"/>
    <property type="match status" value="1"/>
</dbReference>
<dbReference type="EMBL" id="LSBH01000005">
    <property type="protein sequence ID" value="OAQ78570.1"/>
    <property type="molecule type" value="Genomic_DNA"/>
</dbReference>